<organism evidence="2">
    <name type="scientific">Acromyrmex echinatior</name>
    <name type="common">Panamanian leafcutter ant</name>
    <name type="synonym">Acromyrmex octospinosus echinatior</name>
    <dbReference type="NCBI Taxonomy" id="103372"/>
    <lineage>
        <taxon>Eukaryota</taxon>
        <taxon>Metazoa</taxon>
        <taxon>Ecdysozoa</taxon>
        <taxon>Arthropoda</taxon>
        <taxon>Hexapoda</taxon>
        <taxon>Insecta</taxon>
        <taxon>Pterygota</taxon>
        <taxon>Neoptera</taxon>
        <taxon>Endopterygota</taxon>
        <taxon>Hymenoptera</taxon>
        <taxon>Apocrita</taxon>
        <taxon>Aculeata</taxon>
        <taxon>Formicoidea</taxon>
        <taxon>Formicidae</taxon>
        <taxon>Myrmicinae</taxon>
        <taxon>Acromyrmex</taxon>
    </lineage>
</organism>
<dbReference type="Proteomes" id="UP000007755">
    <property type="component" value="Unassembled WGS sequence"/>
</dbReference>
<evidence type="ECO:0000313" key="1">
    <source>
        <dbReference type="EMBL" id="EGI71134.1"/>
    </source>
</evidence>
<accession>F4W3U0</accession>
<dbReference type="EMBL" id="GL887445">
    <property type="protein sequence ID" value="EGI71134.1"/>
    <property type="molecule type" value="Genomic_DNA"/>
</dbReference>
<evidence type="ECO:0000313" key="2">
    <source>
        <dbReference type="Proteomes" id="UP000007755"/>
    </source>
</evidence>
<reference evidence="1" key="1">
    <citation type="submission" date="2011-02" db="EMBL/GenBank/DDBJ databases">
        <title>The genome of the leaf-cutting ant Acromyrmex echinatior suggests key adaptations to social evolution and fungus farming.</title>
        <authorList>
            <person name="Nygaard S."/>
            <person name="Zhang G."/>
        </authorList>
    </citation>
    <scope>NUCLEOTIDE SEQUENCE</scope>
</reference>
<protein>
    <submittedName>
        <fullName evidence="1">Uncharacterized protein</fullName>
    </submittedName>
</protein>
<dbReference type="AlphaFoldDB" id="F4W3U0"/>
<sequence>MINMETDKIIDDANASLQRIQKWNCLVSSIRRLASVIIVAPTQRNSILRRDRLPCGGISAFGIMIPALVASSAFKGKRSCCIEFPQKVGEEGGKAPQLRFPLNAEDASAATATTCLCMFTRRSKSVLDLPEEFQRRPR</sequence>
<name>F4W3U0_ACREC</name>
<keyword evidence="2" id="KW-1185">Reference proteome</keyword>
<dbReference type="STRING" id="103372.F4W3U0"/>
<gene>
    <name evidence="1" type="ORF">G5I_00039</name>
</gene>
<dbReference type="InParanoid" id="F4W3U0"/>
<proteinExistence type="predicted"/>